<sequence length="35" mass="3486">MRVIVVRATHRPGPGALGGAVAVVERRSGPPGAGH</sequence>
<accession>A0A1H1LEJ1</accession>
<dbReference type="Proteomes" id="UP000199092">
    <property type="component" value="Chromosome I"/>
</dbReference>
<keyword evidence="2" id="KW-1185">Reference proteome</keyword>
<protein>
    <submittedName>
        <fullName evidence="1">Uncharacterized protein</fullName>
    </submittedName>
</protein>
<name>A0A1H1LEJ1_9ACTN</name>
<evidence type="ECO:0000313" key="1">
    <source>
        <dbReference type="EMBL" id="SDR72913.1"/>
    </source>
</evidence>
<reference evidence="1 2" key="1">
    <citation type="submission" date="2016-10" db="EMBL/GenBank/DDBJ databases">
        <authorList>
            <person name="de Groot N.N."/>
        </authorList>
    </citation>
    <scope>NUCLEOTIDE SEQUENCE [LARGE SCALE GENOMIC DNA]</scope>
    <source>
        <strain evidence="1 2">DSM 21741</strain>
    </source>
</reference>
<organism evidence="1 2">
    <name type="scientific">Friedmanniella luteola</name>
    <dbReference type="NCBI Taxonomy" id="546871"/>
    <lineage>
        <taxon>Bacteria</taxon>
        <taxon>Bacillati</taxon>
        <taxon>Actinomycetota</taxon>
        <taxon>Actinomycetes</taxon>
        <taxon>Propionibacteriales</taxon>
        <taxon>Nocardioidaceae</taxon>
        <taxon>Friedmanniella</taxon>
    </lineage>
</organism>
<dbReference type="AlphaFoldDB" id="A0A1H1LEJ1"/>
<evidence type="ECO:0000313" key="2">
    <source>
        <dbReference type="Proteomes" id="UP000199092"/>
    </source>
</evidence>
<proteinExistence type="predicted"/>
<dbReference type="EMBL" id="LT629749">
    <property type="protein sequence ID" value="SDR72913.1"/>
    <property type="molecule type" value="Genomic_DNA"/>
</dbReference>
<dbReference type="STRING" id="546871.SAMN04488543_0237"/>
<gene>
    <name evidence="1" type="ORF">SAMN04488543_0237</name>
</gene>